<dbReference type="EMBL" id="OZ026885">
    <property type="protein sequence ID" value="CAL1241940.1"/>
    <property type="molecule type" value="Genomic_DNA"/>
</dbReference>
<evidence type="ECO:0000313" key="1">
    <source>
        <dbReference type="EMBL" id="CAL1241940.1"/>
    </source>
</evidence>
<gene>
    <name evidence="1" type="ORF">MECH1_V1_P0008</name>
</gene>
<organism evidence="1 2">
    <name type="scientific">Candidatus Methylocalor cossyra</name>
    <dbReference type="NCBI Taxonomy" id="3108543"/>
    <lineage>
        <taxon>Bacteria</taxon>
        <taxon>Pseudomonadati</taxon>
        <taxon>Pseudomonadota</taxon>
        <taxon>Gammaproteobacteria</taxon>
        <taxon>Methylococcales</taxon>
        <taxon>Methylococcaceae</taxon>
        <taxon>Candidatus Methylocalor</taxon>
    </lineage>
</organism>
<accession>A0ABP1CCG4</accession>
<evidence type="ECO:0000313" key="2">
    <source>
        <dbReference type="Proteomes" id="UP001497493"/>
    </source>
</evidence>
<proteinExistence type="predicted"/>
<dbReference type="Proteomes" id="UP001497493">
    <property type="component" value="Plasmid 2"/>
</dbReference>
<sequence>MSPFPTFDPDPADRAMLRALVYDALTGRRPATRVQRFHGYAVRTRHLAGGLADILITRDGLPLEHTVVKLPKGHGRR</sequence>
<dbReference type="RefSeq" id="WP_348760015.1">
    <property type="nucleotide sequence ID" value="NZ_OZ026885.1"/>
</dbReference>
<reference evidence="1 2" key="1">
    <citation type="submission" date="2024-04" db="EMBL/GenBank/DDBJ databases">
        <authorList>
            <person name="Cremers G."/>
        </authorList>
    </citation>
    <scope>NUCLEOTIDE SEQUENCE [LARGE SCALE GENOMIC DNA]</scope>
    <source>
        <strain evidence="1">MeCH1-AG</strain>
        <plasmid evidence="1 2">2</plasmid>
    </source>
</reference>
<geneLocation type="plasmid" evidence="1 2">
    <name>2</name>
</geneLocation>
<keyword evidence="1" id="KW-0614">Plasmid</keyword>
<keyword evidence="2" id="KW-1185">Reference proteome</keyword>
<protein>
    <submittedName>
        <fullName evidence="1">Uncharacterized protein</fullName>
    </submittedName>
</protein>
<name>A0ABP1CCG4_9GAMM</name>